<keyword evidence="6" id="KW-0175">Coiled coil</keyword>
<dbReference type="PANTHER" id="PTHR22663:SF17">
    <property type="entry name" value="RING FINGER PROTEIN NARYA-RELATED"/>
    <property type="match status" value="1"/>
</dbReference>
<evidence type="ECO:0000259" key="7">
    <source>
        <dbReference type="PROSITE" id="PS50089"/>
    </source>
</evidence>
<organism evidence="8 9">
    <name type="scientific">Strongyloides papillosus</name>
    <name type="common">Intestinal threadworm</name>
    <dbReference type="NCBI Taxonomy" id="174720"/>
    <lineage>
        <taxon>Eukaryota</taxon>
        <taxon>Metazoa</taxon>
        <taxon>Ecdysozoa</taxon>
        <taxon>Nematoda</taxon>
        <taxon>Chromadorea</taxon>
        <taxon>Rhabditida</taxon>
        <taxon>Tylenchina</taxon>
        <taxon>Panagrolaimomorpha</taxon>
        <taxon>Strongyloidoidea</taxon>
        <taxon>Strongyloididae</taxon>
        <taxon>Strongyloides</taxon>
    </lineage>
</organism>
<evidence type="ECO:0000256" key="5">
    <source>
        <dbReference type="PROSITE-ProRule" id="PRU00175"/>
    </source>
</evidence>
<dbReference type="GO" id="GO:0008270">
    <property type="term" value="F:zinc ion binding"/>
    <property type="evidence" value="ECO:0007669"/>
    <property type="project" value="UniProtKB-KW"/>
</dbReference>
<keyword evidence="3" id="KW-0862">Zinc</keyword>
<evidence type="ECO:0000256" key="3">
    <source>
        <dbReference type="ARBA" id="ARBA00022833"/>
    </source>
</evidence>
<dbReference type="GO" id="GO:0007129">
    <property type="term" value="P:homologous chromosome pairing at meiosis"/>
    <property type="evidence" value="ECO:0007669"/>
    <property type="project" value="TreeGrafter"/>
</dbReference>
<feature type="domain" description="RING-type" evidence="7">
    <location>
        <begin position="11"/>
        <end position="52"/>
    </location>
</feature>
<name>A0A0N5C1U3_STREA</name>
<dbReference type="GO" id="GO:0007131">
    <property type="term" value="P:reciprocal meiotic recombination"/>
    <property type="evidence" value="ECO:0007669"/>
    <property type="project" value="InterPro"/>
</dbReference>
<evidence type="ECO:0000313" key="8">
    <source>
        <dbReference type="Proteomes" id="UP000046392"/>
    </source>
</evidence>
<dbReference type="PROSITE" id="PS00518">
    <property type="entry name" value="ZF_RING_1"/>
    <property type="match status" value="1"/>
</dbReference>
<keyword evidence="1" id="KW-0479">Metal-binding</keyword>
<dbReference type="GO" id="GO:0019789">
    <property type="term" value="F:SUMO transferase activity"/>
    <property type="evidence" value="ECO:0007669"/>
    <property type="project" value="InterPro"/>
</dbReference>
<protein>
    <submittedName>
        <fullName evidence="9">RING-type domain-containing protein</fullName>
    </submittedName>
</protein>
<proteinExistence type="predicted"/>
<dbReference type="InterPro" id="IPR017907">
    <property type="entry name" value="Znf_RING_CS"/>
</dbReference>
<dbReference type="Proteomes" id="UP000046392">
    <property type="component" value="Unplaced"/>
</dbReference>
<feature type="coiled-coil region" evidence="6">
    <location>
        <begin position="108"/>
        <end position="142"/>
    </location>
</feature>
<dbReference type="PANTHER" id="PTHR22663">
    <property type="entry name" value="RING FINGER PROTEIN NARYA-RELATED"/>
    <property type="match status" value="1"/>
</dbReference>
<evidence type="ECO:0000256" key="1">
    <source>
        <dbReference type="ARBA" id="ARBA00022723"/>
    </source>
</evidence>
<dbReference type="GO" id="GO:0016925">
    <property type="term" value="P:protein sumoylation"/>
    <property type="evidence" value="ECO:0007669"/>
    <property type="project" value="TreeGrafter"/>
</dbReference>
<evidence type="ECO:0000256" key="2">
    <source>
        <dbReference type="ARBA" id="ARBA00022771"/>
    </source>
</evidence>
<dbReference type="GO" id="GO:0000795">
    <property type="term" value="C:synaptonemal complex"/>
    <property type="evidence" value="ECO:0007669"/>
    <property type="project" value="InterPro"/>
</dbReference>
<dbReference type="InterPro" id="IPR042123">
    <property type="entry name" value="Zip3/RNF212-like"/>
</dbReference>
<dbReference type="Gene3D" id="3.30.40.10">
    <property type="entry name" value="Zinc/RING finger domain, C3HC4 (zinc finger)"/>
    <property type="match status" value="1"/>
</dbReference>
<sequence length="340" mass="39199">MSSSESSWIRCNGCVKTLPERRLYLTNCNHIFCLLCLGADVENEEVICPECTSRTHILEINKKMRQDKLIFFRSIESMIDRTMKGFNGAMKMVSEAASFQRRQYEATIKKMSIEREEMTSLIDKMTKENEDLVKDKAQLSAALMDRDPTIKEKNEVISSGLKRDLSHLNSSTRKDNDEIDELKAEIDELRAENRWFKRLLAERNEPVKVLSEKNRELRISPLNVGGFPRVIPPEINPNSLGICRRCRTNMIGRQGSKCDVSLYYQKEVVKTMGRDMRLPDDSTPVKKPCLRGMASQQFPKTPNSKVRFSEMEEIIPMEDSDLDLPYICPNIGHMSNISYR</sequence>
<accession>A0A0N5C1U3</accession>
<feature type="coiled-coil region" evidence="6">
    <location>
        <begin position="172"/>
        <end position="199"/>
    </location>
</feature>
<dbReference type="PROSITE" id="PS50089">
    <property type="entry name" value="ZF_RING_2"/>
    <property type="match status" value="1"/>
</dbReference>
<keyword evidence="4" id="KW-0469">Meiosis</keyword>
<dbReference type="InterPro" id="IPR001841">
    <property type="entry name" value="Znf_RING"/>
</dbReference>
<dbReference type="WBParaSite" id="SPAL_0001196300.1">
    <property type="protein sequence ID" value="SPAL_0001196300.1"/>
    <property type="gene ID" value="SPAL_0001196300"/>
</dbReference>
<evidence type="ECO:0000256" key="4">
    <source>
        <dbReference type="ARBA" id="ARBA00023254"/>
    </source>
</evidence>
<reference evidence="9" key="1">
    <citation type="submission" date="2017-02" db="UniProtKB">
        <authorList>
            <consortium name="WormBaseParasite"/>
        </authorList>
    </citation>
    <scope>IDENTIFICATION</scope>
</reference>
<dbReference type="Pfam" id="PF14634">
    <property type="entry name" value="zf-RING_5"/>
    <property type="match status" value="1"/>
</dbReference>
<keyword evidence="8" id="KW-1185">Reference proteome</keyword>
<keyword evidence="2 5" id="KW-0863">Zinc-finger</keyword>
<evidence type="ECO:0000313" key="9">
    <source>
        <dbReference type="WBParaSite" id="SPAL_0001196300.1"/>
    </source>
</evidence>
<evidence type="ECO:0000256" key="6">
    <source>
        <dbReference type="SAM" id="Coils"/>
    </source>
</evidence>
<dbReference type="InterPro" id="IPR013083">
    <property type="entry name" value="Znf_RING/FYVE/PHD"/>
</dbReference>
<dbReference type="SUPFAM" id="SSF57850">
    <property type="entry name" value="RING/U-box"/>
    <property type="match status" value="1"/>
</dbReference>
<dbReference type="AlphaFoldDB" id="A0A0N5C1U3"/>